<reference evidence="11 12" key="1">
    <citation type="submission" date="2020-04" db="EMBL/GenBank/DDBJ databases">
        <title>MicrobeNet Type strains.</title>
        <authorList>
            <person name="Nicholson A.C."/>
        </authorList>
    </citation>
    <scope>NUCLEOTIDE SEQUENCE [LARGE SCALE GENOMIC DNA]</scope>
    <source>
        <strain evidence="11 12">CCUG 61472</strain>
    </source>
</reference>
<evidence type="ECO:0000313" key="11">
    <source>
        <dbReference type="EMBL" id="NKZ24858.1"/>
    </source>
</evidence>
<dbReference type="GO" id="GO:0043858">
    <property type="term" value="F:arginine:ornithine antiporter activity"/>
    <property type="evidence" value="ECO:0007669"/>
    <property type="project" value="UniProtKB-UniRule"/>
</dbReference>
<dbReference type="AlphaFoldDB" id="A0A7X6S3Q0"/>
<dbReference type="PANTHER" id="PTHR42770:SF4">
    <property type="entry name" value="ARGININE_ORNITHINE ANTIPORTER-RELATED"/>
    <property type="match status" value="1"/>
</dbReference>
<comment type="similarity">
    <text evidence="2">Belongs to the amino acid-polyamine-organocation (APC) superfamily. Basic amino acid/polyamine antiporter (APA) (TC 2.A.3.2) family.</text>
</comment>
<dbReference type="GO" id="GO:0005886">
    <property type="term" value="C:plasma membrane"/>
    <property type="evidence" value="ECO:0007669"/>
    <property type="project" value="UniProtKB-SubCell"/>
</dbReference>
<dbReference type="GO" id="GO:0006527">
    <property type="term" value="P:L-arginine catabolic process"/>
    <property type="evidence" value="ECO:0007669"/>
    <property type="project" value="UniProtKB-UniRule"/>
</dbReference>
<organism evidence="11 12">
    <name type="scientific">Periweissella fabalis</name>
    <dbReference type="NCBI Taxonomy" id="1070421"/>
    <lineage>
        <taxon>Bacteria</taxon>
        <taxon>Bacillati</taxon>
        <taxon>Bacillota</taxon>
        <taxon>Bacilli</taxon>
        <taxon>Lactobacillales</taxon>
        <taxon>Lactobacillaceae</taxon>
        <taxon>Periweissella</taxon>
    </lineage>
</organism>
<evidence type="ECO:0000256" key="4">
    <source>
        <dbReference type="ARBA" id="ARBA00022475"/>
    </source>
</evidence>
<keyword evidence="12" id="KW-1185">Reference proteome</keyword>
<dbReference type="InterPro" id="IPR050367">
    <property type="entry name" value="APC_superfamily"/>
</dbReference>
<dbReference type="PANTHER" id="PTHR42770">
    <property type="entry name" value="AMINO ACID TRANSPORTER-RELATED"/>
    <property type="match status" value="1"/>
</dbReference>
<dbReference type="PIRSF" id="PIRSF006060">
    <property type="entry name" value="AA_transporter"/>
    <property type="match status" value="1"/>
</dbReference>
<keyword evidence="6" id="KW-0029">Amino-acid transport</keyword>
<evidence type="ECO:0000256" key="6">
    <source>
        <dbReference type="ARBA" id="ARBA00022970"/>
    </source>
</evidence>
<feature type="transmembrane region" description="Helical" evidence="10">
    <location>
        <begin position="450"/>
        <end position="469"/>
    </location>
</feature>
<feature type="transmembrane region" description="Helical" evidence="10">
    <location>
        <begin position="234"/>
        <end position="255"/>
    </location>
</feature>
<feature type="transmembrane region" description="Helical" evidence="10">
    <location>
        <begin position="100"/>
        <end position="117"/>
    </location>
</feature>
<feature type="transmembrane region" description="Helical" evidence="10">
    <location>
        <begin position="6"/>
        <end position="28"/>
    </location>
</feature>
<dbReference type="Gene3D" id="1.20.1740.10">
    <property type="entry name" value="Amino acid/polyamine transporter I"/>
    <property type="match status" value="1"/>
</dbReference>
<keyword evidence="7 10" id="KW-1133">Transmembrane helix</keyword>
<sequence>MNKKGISLPMLLALVISSSIGTAIFTFTSNFAKVAAPGPVLIAWGLVGVGVLALALTFSNLINKRPDLDGIFSYAQAGFGPFAGFLSGWGYWLSAWVGNVAFATILVSSIGYFLPIFKSGQNMPSIILASIIAWSLNWFVSRGVESATAVNTIVTICKLIPLFVFIVVGIILFNGQLFTNDFWGNIQDNFSSHVVWPEVKQCVMVMMWSFVGIEGATMMSSRARVKSDASKATIIGVITLILLYSLVSLLPYGYYNQEQLAHLPQPSLVYLFSQMVGPVGGAFMSIGLVISILGAWLSWTMLPAETVLLMSEANLLPKYFAHKNRFGAPNTALLITQVLVQLFLCSLLFTNQAYNFAASLCTAAIVITYCFVAAYQIKYSLQHWQQRDAKWQLLIGVITIAFQIVGIGLTGMQYILLAMLAYVPGVYFYRQARQKAHGQHRMAKHEFIGTLIILGCAVLAISGLIMGKINL</sequence>
<comment type="subcellular location">
    <subcellularLocation>
        <location evidence="1">Cell membrane</location>
        <topology evidence="1">Multi-pass membrane protein</topology>
    </subcellularLocation>
</comment>
<feature type="transmembrane region" description="Helical" evidence="10">
    <location>
        <begin position="152"/>
        <end position="174"/>
    </location>
</feature>
<feature type="transmembrane region" description="Helical" evidence="10">
    <location>
        <begin position="356"/>
        <end position="377"/>
    </location>
</feature>
<feature type="transmembrane region" description="Helical" evidence="10">
    <location>
        <begin position="40"/>
        <end position="62"/>
    </location>
</feature>
<evidence type="ECO:0000256" key="3">
    <source>
        <dbReference type="ARBA" id="ARBA00022448"/>
    </source>
</evidence>
<evidence type="ECO:0000256" key="1">
    <source>
        <dbReference type="ARBA" id="ARBA00004651"/>
    </source>
</evidence>
<feature type="transmembrane region" description="Helical" evidence="10">
    <location>
        <begin position="332"/>
        <end position="350"/>
    </location>
</feature>
<dbReference type="EMBL" id="JAAXPN010000010">
    <property type="protein sequence ID" value="NKZ24858.1"/>
    <property type="molecule type" value="Genomic_DNA"/>
</dbReference>
<keyword evidence="8 10" id="KW-0472">Membrane</keyword>
<keyword evidence="5 10" id="KW-0812">Transmembrane</keyword>
<name>A0A7X6S3Q0_9LACO</name>
<dbReference type="InterPro" id="IPR022461">
    <property type="entry name" value="Arg/Orn_antiprt_ArcD"/>
</dbReference>
<accession>A0A7X6S3Q0</accession>
<evidence type="ECO:0000313" key="12">
    <source>
        <dbReference type="Proteomes" id="UP000549765"/>
    </source>
</evidence>
<gene>
    <name evidence="11" type="primary">arcD</name>
    <name evidence="11" type="ORF">HF964_08645</name>
</gene>
<dbReference type="NCBIfam" id="TIGR00905">
    <property type="entry name" value="2A0302"/>
    <property type="match status" value="1"/>
</dbReference>
<proteinExistence type="inferred from homology"/>
<dbReference type="Proteomes" id="UP000549765">
    <property type="component" value="Unassembled WGS sequence"/>
</dbReference>
<feature type="transmembrane region" description="Helical" evidence="10">
    <location>
        <begin position="74"/>
        <end position="93"/>
    </location>
</feature>
<dbReference type="InterPro" id="IPR004754">
    <property type="entry name" value="Amino_acid_antiprt"/>
</dbReference>
<evidence type="ECO:0000256" key="8">
    <source>
        <dbReference type="ARBA" id="ARBA00023136"/>
    </source>
</evidence>
<evidence type="ECO:0000256" key="9">
    <source>
        <dbReference type="NCBIfam" id="TIGR03810"/>
    </source>
</evidence>
<comment type="caution">
    <text evidence="11">The sequence shown here is derived from an EMBL/GenBank/DDBJ whole genome shotgun (WGS) entry which is preliminary data.</text>
</comment>
<feature type="transmembrane region" description="Helical" evidence="10">
    <location>
        <begin position="275"/>
        <end position="299"/>
    </location>
</feature>
<evidence type="ECO:0000256" key="5">
    <source>
        <dbReference type="ARBA" id="ARBA00022692"/>
    </source>
</evidence>
<dbReference type="NCBIfam" id="TIGR03810">
    <property type="entry name" value="arg_ornith_anti"/>
    <property type="match status" value="1"/>
</dbReference>
<keyword evidence="4" id="KW-1003">Cell membrane</keyword>
<dbReference type="InterPro" id="IPR002293">
    <property type="entry name" value="AA/rel_permease1"/>
</dbReference>
<evidence type="ECO:0000256" key="10">
    <source>
        <dbReference type="SAM" id="Phobius"/>
    </source>
</evidence>
<protein>
    <recommendedName>
        <fullName evidence="9">Arginine-ornithine antiporter</fullName>
    </recommendedName>
</protein>
<feature type="transmembrane region" description="Helical" evidence="10">
    <location>
        <begin position="389"/>
        <end position="406"/>
    </location>
</feature>
<dbReference type="RefSeq" id="WP_168722652.1">
    <property type="nucleotide sequence ID" value="NZ_JAAXPN010000010.1"/>
</dbReference>
<dbReference type="GO" id="GO:1903826">
    <property type="term" value="P:L-arginine transmembrane transport"/>
    <property type="evidence" value="ECO:0007669"/>
    <property type="project" value="InterPro"/>
</dbReference>
<dbReference type="Pfam" id="PF13520">
    <property type="entry name" value="AA_permease_2"/>
    <property type="match status" value="1"/>
</dbReference>
<keyword evidence="3" id="KW-0813">Transport</keyword>
<feature type="transmembrane region" description="Helical" evidence="10">
    <location>
        <begin position="123"/>
        <end position="140"/>
    </location>
</feature>
<evidence type="ECO:0000256" key="7">
    <source>
        <dbReference type="ARBA" id="ARBA00022989"/>
    </source>
</evidence>
<evidence type="ECO:0000256" key="2">
    <source>
        <dbReference type="ARBA" id="ARBA00008220"/>
    </source>
</evidence>